<comment type="caution">
    <text evidence="2">The sequence shown here is derived from an EMBL/GenBank/DDBJ whole genome shotgun (WGS) entry which is preliminary data.</text>
</comment>
<keyword evidence="3" id="KW-1185">Reference proteome</keyword>
<feature type="compositionally biased region" description="Acidic residues" evidence="1">
    <location>
        <begin position="348"/>
        <end position="365"/>
    </location>
</feature>
<feature type="region of interest" description="Disordered" evidence="1">
    <location>
        <begin position="339"/>
        <end position="365"/>
    </location>
</feature>
<gene>
    <name evidence="2" type="ORF">QBC37DRAFT_476111</name>
</gene>
<protein>
    <recommendedName>
        <fullName evidence="4">F-box domain-containing protein</fullName>
    </recommendedName>
</protein>
<dbReference type="EMBL" id="MU858252">
    <property type="protein sequence ID" value="KAK4208227.1"/>
    <property type="molecule type" value="Genomic_DNA"/>
</dbReference>
<evidence type="ECO:0000313" key="2">
    <source>
        <dbReference type="EMBL" id="KAK4208227.1"/>
    </source>
</evidence>
<dbReference type="AlphaFoldDB" id="A0AAN6Y2N2"/>
<sequence length="365" mass="40775">MAELDEPNVVSVHRPFRLSASGRNKFHPSIHHSQVLSSCCNFSLLALLGASFAIPLLRLPPEIVVQIFNEIGSFFFQQDLGRLSVCKQWFEFALPACFRHITLSRKTLSSLVTSGHIYEPSGYWLRALNDVATLNNDLTKLATIVQQSPRLCNLRIRICSCNSHEPPNFPGCYPQPATIQALLSVENLRLLVLDLSGCYLNSPSQQGDDHHLCPHINALLRTLRTLHVRMRSICPDVLKPRDSPNTLHLSEMVINLSLITNTDLATSAVHSKRCGSEGVGGFLQLKAEIEEQAKALATRMASPRKIRILSHALPQFEIRSLDVLTGKITVLDDDMAWDEDGKSIRDDSEPESELGEDEFETYLDD</sequence>
<evidence type="ECO:0008006" key="4">
    <source>
        <dbReference type="Google" id="ProtNLM"/>
    </source>
</evidence>
<reference evidence="2" key="2">
    <citation type="submission" date="2023-05" db="EMBL/GenBank/DDBJ databases">
        <authorList>
            <consortium name="Lawrence Berkeley National Laboratory"/>
            <person name="Steindorff A."/>
            <person name="Hensen N."/>
            <person name="Bonometti L."/>
            <person name="Westerberg I."/>
            <person name="Brannstrom I.O."/>
            <person name="Guillou S."/>
            <person name="Cros-Aarteil S."/>
            <person name="Calhoun S."/>
            <person name="Haridas S."/>
            <person name="Kuo A."/>
            <person name="Mondo S."/>
            <person name="Pangilinan J."/>
            <person name="Riley R."/>
            <person name="Labutti K."/>
            <person name="Andreopoulos B."/>
            <person name="Lipzen A."/>
            <person name="Chen C."/>
            <person name="Yanf M."/>
            <person name="Daum C."/>
            <person name="Ng V."/>
            <person name="Clum A."/>
            <person name="Ohm R."/>
            <person name="Martin F."/>
            <person name="Silar P."/>
            <person name="Natvig D."/>
            <person name="Lalanne C."/>
            <person name="Gautier V."/>
            <person name="Ament-Velasquez S.L."/>
            <person name="Kruys A."/>
            <person name="Hutchinson M.I."/>
            <person name="Powell A.J."/>
            <person name="Barry K."/>
            <person name="Miller A.N."/>
            <person name="Grigoriev I.V."/>
            <person name="Debuchy R."/>
            <person name="Gladieux P."/>
            <person name="Thoren M.H."/>
            <person name="Johannesson H."/>
        </authorList>
    </citation>
    <scope>NUCLEOTIDE SEQUENCE</scope>
    <source>
        <strain evidence="2">PSN293</strain>
    </source>
</reference>
<reference evidence="2" key="1">
    <citation type="journal article" date="2023" name="Mol. Phylogenet. Evol.">
        <title>Genome-scale phylogeny and comparative genomics of the fungal order Sordariales.</title>
        <authorList>
            <person name="Hensen N."/>
            <person name="Bonometti L."/>
            <person name="Westerberg I."/>
            <person name="Brannstrom I.O."/>
            <person name="Guillou S."/>
            <person name="Cros-Aarteil S."/>
            <person name="Calhoun S."/>
            <person name="Haridas S."/>
            <person name="Kuo A."/>
            <person name="Mondo S."/>
            <person name="Pangilinan J."/>
            <person name="Riley R."/>
            <person name="LaButti K."/>
            <person name="Andreopoulos B."/>
            <person name="Lipzen A."/>
            <person name="Chen C."/>
            <person name="Yan M."/>
            <person name="Daum C."/>
            <person name="Ng V."/>
            <person name="Clum A."/>
            <person name="Steindorff A."/>
            <person name="Ohm R.A."/>
            <person name="Martin F."/>
            <person name="Silar P."/>
            <person name="Natvig D.O."/>
            <person name="Lalanne C."/>
            <person name="Gautier V."/>
            <person name="Ament-Velasquez S.L."/>
            <person name="Kruys A."/>
            <person name="Hutchinson M.I."/>
            <person name="Powell A.J."/>
            <person name="Barry K."/>
            <person name="Miller A.N."/>
            <person name="Grigoriev I.V."/>
            <person name="Debuchy R."/>
            <person name="Gladieux P."/>
            <person name="Hiltunen Thoren M."/>
            <person name="Johannesson H."/>
        </authorList>
    </citation>
    <scope>NUCLEOTIDE SEQUENCE</scope>
    <source>
        <strain evidence="2">PSN293</strain>
    </source>
</reference>
<evidence type="ECO:0000313" key="3">
    <source>
        <dbReference type="Proteomes" id="UP001301769"/>
    </source>
</evidence>
<organism evidence="2 3">
    <name type="scientific">Rhypophila decipiens</name>
    <dbReference type="NCBI Taxonomy" id="261697"/>
    <lineage>
        <taxon>Eukaryota</taxon>
        <taxon>Fungi</taxon>
        <taxon>Dikarya</taxon>
        <taxon>Ascomycota</taxon>
        <taxon>Pezizomycotina</taxon>
        <taxon>Sordariomycetes</taxon>
        <taxon>Sordariomycetidae</taxon>
        <taxon>Sordariales</taxon>
        <taxon>Naviculisporaceae</taxon>
        <taxon>Rhypophila</taxon>
    </lineage>
</organism>
<accession>A0AAN6Y2N2</accession>
<proteinExistence type="predicted"/>
<dbReference type="Proteomes" id="UP001301769">
    <property type="component" value="Unassembled WGS sequence"/>
</dbReference>
<name>A0AAN6Y2N2_9PEZI</name>
<evidence type="ECO:0000256" key="1">
    <source>
        <dbReference type="SAM" id="MobiDB-lite"/>
    </source>
</evidence>
<dbReference type="CDD" id="cd09917">
    <property type="entry name" value="F-box_SF"/>
    <property type="match status" value="1"/>
</dbReference>